<evidence type="ECO:0000313" key="7">
    <source>
        <dbReference type="Proteomes" id="UP000190328"/>
    </source>
</evidence>
<accession>A0A1T4M5S9</accession>
<protein>
    <submittedName>
        <fullName evidence="6">MutS domain V</fullName>
    </submittedName>
</protein>
<evidence type="ECO:0000256" key="4">
    <source>
        <dbReference type="SAM" id="Phobius"/>
    </source>
</evidence>
<organism evidence="6 7">
    <name type="scientific">Pilibacter termitis</name>
    <dbReference type="NCBI Taxonomy" id="263852"/>
    <lineage>
        <taxon>Bacteria</taxon>
        <taxon>Bacillati</taxon>
        <taxon>Bacillota</taxon>
        <taxon>Bacilli</taxon>
        <taxon>Lactobacillales</taxon>
        <taxon>Enterococcaceae</taxon>
        <taxon>Pilibacter</taxon>
    </lineage>
</organism>
<keyword evidence="7" id="KW-1185">Reference proteome</keyword>
<dbReference type="Pfam" id="PF00488">
    <property type="entry name" value="MutS_V"/>
    <property type="match status" value="1"/>
</dbReference>
<dbReference type="Gene3D" id="3.40.50.300">
    <property type="entry name" value="P-loop containing nucleotide triphosphate hydrolases"/>
    <property type="match status" value="1"/>
</dbReference>
<dbReference type="STRING" id="263852.SAMN02745116_00947"/>
<dbReference type="EMBL" id="FUXI01000008">
    <property type="protein sequence ID" value="SJZ62206.1"/>
    <property type="molecule type" value="Genomic_DNA"/>
</dbReference>
<keyword evidence="2" id="KW-0067">ATP-binding</keyword>
<proteinExistence type="predicted"/>
<keyword evidence="4" id="KW-0812">Transmembrane</keyword>
<dbReference type="InterPro" id="IPR027417">
    <property type="entry name" value="P-loop_NTPase"/>
</dbReference>
<name>A0A1T4M5S9_9ENTE</name>
<dbReference type="SUPFAM" id="SSF52540">
    <property type="entry name" value="P-loop containing nucleoside triphosphate hydrolases"/>
    <property type="match status" value="1"/>
</dbReference>
<dbReference type="GO" id="GO:0140664">
    <property type="term" value="F:ATP-dependent DNA damage sensor activity"/>
    <property type="evidence" value="ECO:0007669"/>
    <property type="project" value="InterPro"/>
</dbReference>
<gene>
    <name evidence="6" type="ORF">SAMN02745116_00947</name>
</gene>
<dbReference type="InterPro" id="IPR045076">
    <property type="entry name" value="MutS"/>
</dbReference>
<evidence type="ECO:0000256" key="2">
    <source>
        <dbReference type="ARBA" id="ARBA00022840"/>
    </source>
</evidence>
<dbReference type="PANTHER" id="PTHR11361">
    <property type="entry name" value="DNA MISMATCH REPAIR PROTEIN MUTS FAMILY MEMBER"/>
    <property type="match status" value="1"/>
</dbReference>
<reference evidence="6 7" key="1">
    <citation type="submission" date="2017-02" db="EMBL/GenBank/DDBJ databases">
        <authorList>
            <person name="Peterson S.W."/>
        </authorList>
    </citation>
    <scope>NUCLEOTIDE SEQUENCE [LARGE SCALE GENOMIC DNA]</scope>
    <source>
        <strain evidence="6 7">ATCC BAA-1030</strain>
    </source>
</reference>
<evidence type="ECO:0000256" key="3">
    <source>
        <dbReference type="ARBA" id="ARBA00023125"/>
    </source>
</evidence>
<keyword evidence="3" id="KW-0238">DNA-binding</keyword>
<dbReference type="AlphaFoldDB" id="A0A1T4M5S9"/>
<dbReference type="InterPro" id="IPR000432">
    <property type="entry name" value="DNA_mismatch_repair_MutS_C"/>
</dbReference>
<sequence>MTVIWLVLAIIVLAFTLNTVDEIRRKIKIRKEIKEQWGKLPKMTRFDHEESLREAWQIGQEDRKFDSEIDELTWYDLDMMHIFQQINATKSSIGSEYLYRKMREFDFDNENLKRLEHLITYLEENPETREKLQYLFAMIGKKDANLVQYYLKHSKKSFLPRVEIYIFLGILPVVLLPVAVIFQTPPAILIFLGSILLNMSLYLKKKIEIEKELICMSYLVNTFVVCKKFLHLDFPSKEILEKNYHHFSSVRKFAFTFRVKSGSDLEVIFDYFNGLFLIPLLSYNFVLKKLSSHKQEAVEILELLGELEFAIAILNFRYALPYFCVPNRTTQYKVNAQDVCHPLLLDGVGNVVAWKKSTLVTGSNASGKSTYIKAVAINTILSQTIHTAFATEFSCTSGHVLTSMAIEDDLFEGESYFIAETKSIKRILDVVETGEFVFAFIDEILKGTNTIERISASSSILEWLSEKNVLAFVATHDIELSQILQGKVENIHFSERFTEHGELTFDYSLKKGAAKTRNALKLLETLDFPTKVLEVASKRANVFDECKKWK</sequence>
<feature type="transmembrane region" description="Helical" evidence="4">
    <location>
        <begin position="6"/>
        <end position="23"/>
    </location>
</feature>
<dbReference type="PANTHER" id="PTHR11361:SF152">
    <property type="entry name" value="DNA MISMATCH REPAIR PROTEIN"/>
    <property type="match status" value="1"/>
</dbReference>
<dbReference type="GO" id="GO:0006298">
    <property type="term" value="P:mismatch repair"/>
    <property type="evidence" value="ECO:0007669"/>
    <property type="project" value="InterPro"/>
</dbReference>
<keyword evidence="4" id="KW-1133">Transmembrane helix</keyword>
<keyword evidence="4" id="KW-0472">Membrane</keyword>
<feature type="transmembrane region" description="Helical" evidence="4">
    <location>
        <begin position="162"/>
        <end position="181"/>
    </location>
</feature>
<dbReference type="Proteomes" id="UP000190328">
    <property type="component" value="Unassembled WGS sequence"/>
</dbReference>
<dbReference type="RefSeq" id="WP_078806874.1">
    <property type="nucleotide sequence ID" value="NZ_FUXI01000008.1"/>
</dbReference>
<keyword evidence="1" id="KW-0547">Nucleotide-binding</keyword>
<evidence type="ECO:0000313" key="6">
    <source>
        <dbReference type="EMBL" id="SJZ62206.1"/>
    </source>
</evidence>
<dbReference type="OrthoDB" id="9802448at2"/>
<dbReference type="GO" id="GO:0030983">
    <property type="term" value="F:mismatched DNA binding"/>
    <property type="evidence" value="ECO:0007669"/>
    <property type="project" value="InterPro"/>
</dbReference>
<evidence type="ECO:0000259" key="5">
    <source>
        <dbReference type="SMART" id="SM00534"/>
    </source>
</evidence>
<dbReference type="GO" id="GO:0005829">
    <property type="term" value="C:cytosol"/>
    <property type="evidence" value="ECO:0007669"/>
    <property type="project" value="TreeGrafter"/>
</dbReference>
<feature type="domain" description="DNA mismatch repair proteins mutS family" evidence="5">
    <location>
        <begin position="355"/>
        <end position="541"/>
    </location>
</feature>
<dbReference type="SMART" id="SM00534">
    <property type="entry name" value="MUTSac"/>
    <property type="match status" value="1"/>
</dbReference>
<dbReference type="GO" id="GO:0005524">
    <property type="term" value="F:ATP binding"/>
    <property type="evidence" value="ECO:0007669"/>
    <property type="project" value="UniProtKB-KW"/>
</dbReference>
<evidence type="ECO:0000256" key="1">
    <source>
        <dbReference type="ARBA" id="ARBA00022741"/>
    </source>
</evidence>